<dbReference type="OrthoDB" id="9814788at2"/>
<reference evidence="3 4" key="1">
    <citation type="submission" date="2018-03" db="EMBL/GenBank/DDBJ databases">
        <title>Genomic Encyclopedia of Archaeal and Bacterial Type Strains, Phase II (KMG-II): from individual species to whole genera.</title>
        <authorList>
            <person name="Goeker M."/>
        </authorList>
    </citation>
    <scope>NUCLEOTIDE SEQUENCE [LARGE SCALE GENOMIC DNA]</scope>
    <source>
        <strain evidence="3 4">DSM 100673</strain>
    </source>
</reference>
<dbReference type="Pfam" id="PF01968">
    <property type="entry name" value="Hydantoinase_A"/>
    <property type="match status" value="1"/>
</dbReference>
<name>A0A2P8F4F2_9RHOB</name>
<protein>
    <submittedName>
        <fullName evidence="3">N-methylhydantoinase A/oxoprolinase/acetone carboxylase beta subunit</fullName>
    </submittedName>
</protein>
<feature type="domain" description="Hydantoinase A/oxoprolinase" evidence="1">
    <location>
        <begin position="188"/>
        <end position="320"/>
    </location>
</feature>
<dbReference type="RefSeq" id="WP_106610395.1">
    <property type="nucleotide sequence ID" value="NZ_PYGJ01000022.1"/>
</dbReference>
<dbReference type="InterPro" id="IPR045079">
    <property type="entry name" value="Oxoprolinase-like"/>
</dbReference>
<comment type="caution">
    <text evidence="3">The sequence shown here is derived from an EMBL/GenBank/DDBJ whole genome shotgun (WGS) entry which is preliminary data.</text>
</comment>
<dbReference type="InterPro" id="IPR043129">
    <property type="entry name" value="ATPase_NBD"/>
</dbReference>
<evidence type="ECO:0000259" key="1">
    <source>
        <dbReference type="Pfam" id="PF01968"/>
    </source>
</evidence>
<dbReference type="AlphaFoldDB" id="A0A2P8F4F2"/>
<dbReference type="GO" id="GO:0017168">
    <property type="term" value="F:5-oxoprolinase (ATP-hydrolyzing) activity"/>
    <property type="evidence" value="ECO:0007669"/>
    <property type="project" value="TreeGrafter"/>
</dbReference>
<dbReference type="PANTHER" id="PTHR11365">
    <property type="entry name" value="5-OXOPROLINASE RELATED"/>
    <property type="match status" value="1"/>
</dbReference>
<dbReference type="SUPFAM" id="SSF53067">
    <property type="entry name" value="Actin-like ATPase domain"/>
    <property type="match status" value="1"/>
</dbReference>
<dbReference type="InterPro" id="IPR008040">
    <property type="entry name" value="Hydant_A_N"/>
</dbReference>
<gene>
    <name evidence="3" type="ORF">CLV88_12244</name>
</gene>
<proteinExistence type="predicted"/>
<accession>A0A2P8F4F2</accession>
<organism evidence="3 4">
    <name type="scientific">Shimia abyssi</name>
    <dbReference type="NCBI Taxonomy" id="1662395"/>
    <lineage>
        <taxon>Bacteria</taxon>
        <taxon>Pseudomonadati</taxon>
        <taxon>Pseudomonadota</taxon>
        <taxon>Alphaproteobacteria</taxon>
        <taxon>Rhodobacterales</taxon>
        <taxon>Roseobacteraceae</taxon>
    </lineage>
</organism>
<dbReference type="GO" id="GO:0005829">
    <property type="term" value="C:cytosol"/>
    <property type="evidence" value="ECO:0007669"/>
    <property type="project" value="TreeGrafter"/>
</dbReference>
<dbReference type="Pfam" id="PF05378">
    <property type="entry name" value="Hydant_A_N"/>
    <property type="match status" value="1"/>
</dbReference>
<dbReference type="Proteomes" id="UP000240418">
    <property type="component" value="Unassembled WGS sequence"/>
</dbReference>
<feature type="domain" description="Hydantoinase/oxoprolinase N-terminal" evidence="2">
    <location>
        <begin position="5"/>
        <end position="168"/>
    </location>
</feature>
<keyword evidence="4" id="KW-1185">Reference proteome</keyword>
<dbReference type="EMBL" id="PYGJ01000022">
    <property type="protein sequence ID" value="PSL16591.1"/>
    <property type="molecule type" value="Genomic_DNA"/>
</dbReference>
<evidence type="ECO:0000313" key="3">
    <source>
        <dbReference type="EMBL" id="PSL16591.1"/>
    </source>
</evidence>
<dbReference type="PANTHER" id="PTHR11365:SF2">
    <property type="entry name" value="5-OXOPROLINASE"/>
    <property type="match status" value="1"/>
</dbReference>
<evidence type="ECO:0000259" key="2">
    <source>
        <dbReference type="Pfam" id="PF05378"/>
    </source>
</evidence>
<dbReference type="GO" id="GO:0006749">
    <property type="term" value="P:glutathione metabolic process"/>
    <property type="evidence" value="ECO:0007669"/>
    <property type="project" value="TreeGrafter"/>
</dbReference>
<sequence length="675" mass="71214">MALSLGVDTGGTYTDAVLIRDEKEVIASAKSLTTRHDLAEGIGAAVSAVLQEAQTDPSEIALASLSTTLATNALVEGQGGRVALVLIGFRESDLVKHGLSDALAGDPALLIAGGHDHSGAEKAPLDEAKLKTWLKEHGRDVSGFAVAAQFATRNPAHEQRVSALIRDITGRPVSASHHLSSRLNGPKRAMTAVLNARLIGMIDRLIRRAEDRLAELGIAAPLMVVRGDGALISAEFARRRPIETILSGPAASIVGARWLTGAKEALVSDIGGTTTDIAVLRDGRPAIDPDGARVGPYRTMVEAVAMRTFGLGGDSEVHFVSEGLQGGVILGPRRVLPVSLIAVDAPQIVHDALDNQLRRSVPGEYDGRFVRAVQGVRGEGLDTRETTLLERIGTKVHPLDVVLRNRLEIKALRRLIERGLVQISGVTPSDASHVLGQLNAWDGAAAEKALRLFGRRRTGAGNVLASVPQEMARIIVDQLTHQTCLAVLETAFAEDSADFGQPADQLARHVLTQMGLGGHKGLVRLETGLASPIIGLGASAGVYYPAVGKRLGCRAELPAHAGVANAIGAVVGRVTIRKTGTVTAPSEGTFRLHLNDGPKDQTDLEGALSELETMLSAEARRDCEAAGAEGINVIVRRDIRSATAEAREVFIEADIHVEASGRPRVAIDRPAVSSR</sequence>
<evidence type="ECO:0000313" key="4">
    <source>
        <dbReference type="Proteomes" id="UP000240418"/>
    </source>
</evidence>
<dbReference type="InterPro" id="IPR002821">
    <property type="entry name" value="Hydantoinase_A"/>
</dbReference>